<feature type="chain" id="PRO_5014990369" description="Tetratricopeptide repeat-containing protein" evidence="1">
    <location>
        <begin position="19"/>
        <end position="240"/>
    </location>
</feature>
<keyword evidence="3" id="KW-1185">Reference proteome</keyword>
<evidence type="ECO:0000313" key="3">
    <source>
        <dbReference type="Proteomes" id="UP000236454"/>
    </source>
</evidence>
<accession>A0A1I7AMV8</accession>
<protein>
    <recommendedName>
        <fullName evidence="4">Tetratricopeptide repeat-containing protein</fullName>
    </recommendedName>
</protein>
<dbReference type="RefSeq" id="WP_090249518.1">
    <property type="nucleotide sequence ID" value="NZ_FPAS01000003.1"/>
</dbReference>
<proteinExistence type="predicted"/>
<sequence length="240" mass="28374">MKKLLTLLLLTIGFGTFAQETYEDLLILKADKNWEKLIKQGIKYTEKDDTKNDAEPYYYVALAYYNISFISDRGEEYENAFKDALSYIGKFMRKDKDGTVFEKHREFFSEVKQYLVEMIANEIEVGSYRGAFAWVIKMYKFDREEIGANYLEGAIRYHRGDKTTARNKWKEADELLANIESTDSWLKEDFDMLRIGIVETAKIYVQMRQNAKAKELMDKIAPWYEDDQIFQDQYDEIVNS</sequence>
<gene>
    <name evidence="2" type="ORF">SAMN05216474_2238</name>
</gene>
<evidence type="ECO:0000313" key="2">
    <source>
        <dbReference type="EMBL" id="SFT76215.1"/>
    </source>
</evidence>
<reference evidence="2 3" key="1">
    <citation type="submission" date="2016-10" db="EMBL/GenBank/DDBJ databases">
        <authorList>
            <person name="de Groot N.N."/>
        </authorList>
    </citation>
    <scope>NUCLEOTIDE SEQUENCE [LARGE SCALE GENOMIC DNA]</scope>
    <source>
        <strain evidence="2 3">CGMCC 1.7005</strain>
    </source>
</reference>
<evidence type="ECO:0008006" key="4">
    <source>
        <dbReference type="Google" id="ProtNLM"/>
    </source>
</evidence>
<feature type="signal peptide" evidence="1">
    <location>
        <begin position="1"/>
        <end position="18"/>
    </location>
</feature>
<dbReference type="AlphaFoldDB" id="A0A1I7AMV8"/>
<organism evidence="2 3">
    <name type="scientific">Lishizhenia tianjinensis</name>
    <dbReference type="NCBI Taxonomy" id="477690"/>
    <lineage>
        <taxon>Bacteria</taxon>
        <taxon>Pseudomonadati</taxon>
        <taxon>Bacteroidota</taxon>
        <taxon>Flavobacteriia</taxon>
        <taxon>Flavobacteriales</taxon>
        <taxon>Crocinitomicaceae</taxon>
        <taxon>Lishizhenia</taxon>
    </lineage>
</organism>
<name>A0A1I7AMV8_9FLAO</name>
<evidence type="ECO:0000256" key="1">
    <source>
        <dbReference type="SAM" id="SignalP"/>
    </source>
</evidence>
<dbReference type="STRING" id="477690.SAMN05216474_2238"/>
<dbReference type="OrthoDB" id="1466768at2"/>
<dbReference type="Proteomes" id="UP000236454">
    <property type="component" value="Unassembled WGS sequence"/>
</dbReference>
<keyword evidence="1" id="KW-0732">Signal</keyword>
<dbReference type="EMBL" id="FPAS01000003">
    <property type="protein sequence ID" value="SFT76215.1"/>
    <property type="molecule type" value="Genomic_DNA"/>
</dbReference>